<feature type="region of interest" description="Disordered" evidence="2">
    <location>
        <begin position="64"/>
        <end position="86"/>
    </location>
</feature>
<keyword evidence="4" id="KW-1185">Reference proteome</keyword>
<gene>
    <name evidence="3" type="ORF">TIFTF001_055823</name>
</gene>
<feature type="non-terminal residue" evidence="3">
    <location>
        <position position="86"/>
    </location>
</feature>
<reference evidence="3" key="1">
    <citation type="submission" date="2023-07" db="EMBL/GenBank/DDBJ databases">
        <title>draft genome sequence of fig (Ficus carica).</title>
        <authorList>
            <person name="Takahashi T."/>
            <person name="Nishimura K."/>
        </authorList>
    </citation>
    <scope>NUCLEOTIDE SEQUENCE</scope>
</reference>
<dbReference type="AlphaFoldDB" id="A0AA88EJA3"/>
<name>A0AA88EJA3_FICCA</name>
<keyword evidence="1" id="KW-0175">Coiled coil</keyword>
<evidence type="ECO:0000256" key="2">
    <source>
        <dbReference type="SAM" id="MobiDB-lite"/>
    </source>
</evidence>
<feature type="coiled-coil region" evidence="1">
    <location>
        <begin position="23"/>
        <end position="53"/>
    </location>
</feature>
<comment type="caution">
    <text evidence="3">The sequence shown here is derived from an EMBL/GenBank/DDBJ whole genome shotgun (WGS) entry which is preliminary data.</text>
</comment>
<evidence type="ECO:0000313" key="4">
    <source>
        <dbReference type="Proteomes" id="UP001187192"/>
    </source>
</evidence>
<dbReference type="EMBL" id="BTGU01018710">
    <property type="protein sequence ID" value="GMN74590.1"/>
    <property type="molecule type" value="Genomic_DNA"/>
</dbReference>
<evidence type="ECO:0000256" key="1">
    <source>
        <dbReference type="SAM" id="Coils"/>
    </source>
</evidence>
<protein>
    <submittedName>
        <fullName evidence="3">Uncharacterized protein</fullName>
    </submittedName>
</protein>
<evidence type="ECO:0000313" key="3">
    <source>
        <dbReference type="EMBL" id="GMN74590.1"/>
    </source>
</evidence>
<sequence>MRGHVALLSKKITYTNSEWREFENEIRGQVASLNKKFEDLNKEQKRLNKLLRSVLKLLSANITEKGQGQGQTAPHVSSSQEINVEG</sequence>
<organism evidence="3 4">
    <name type="scientific">Ficus carica</name>
    <name type="common">Common fig</name>
    <dbReference type="NCBI Taxonomy" id="3494"/>
    <lineage>
        <taxon>Eukaryota</taxon>
        <taxon>Viridiplantae</taxon>
        <taxon>Streptophyta</taxon>
        <taxon>Embryophyta</taxon>
        <taxon>Tracheophyta</taxon>
        <taxon>Spermatophyta</taxon>
        <taxon>Magnoliopsida</taxon>
        <taxon>eudicotyledons</taxon>
        <taxon>Gunneridae</taxon>
        <taxon>Pentapetalae</taxon>
        <taxon>rosids</taxon>
        <taxon>fabids</taxon>
        <taxon>Rosales</taxon>
        <taxon>Moraceae</taxon>
        <taxon>Ficeae</taxon>
        <taxon>Ficus</taxon>
    </lineage>
</organism>
<dbReference type="Proteomes" id="UP001187192">
    <property type="component" value="Unassembled WGS sequence"/>
</dbReference>
<accession>A0AA88EJA3</accession>
<proteinExistence type="predicted"/>